<dbReference type="InterPro" id="IPR017853">
    <property type="entry name" value="GH"/>
</dbReference>
<dbReference type="OrthoDB" id="1740265at2759"/>
<evidence type="ECO:0000313" key="6">
    <source>
        <dbReference type="Proteomes" id="UP000663852"/>
    </source>
</evidence>
<dbReference type="GO" id="GO:0016324">
    <property type="term" value="C:apical plasma membrane"/>
    <property type="evidence" value="ECO:0007669"/>
    <property type="project" value="TreeGrafter"/>
</dbReference>
<dbReference type="GO" id="GO:0015180">
    <property type="term" value="F:L-alanine transmembrane transporter activity"/>
    <property type="evidence" value="ECO:0007669"/>
    <property type="project" value="TreeGrafter"/>
</dbReference>
<sequence>MDETIVISDPDVVRDEVHQPLFNETEIGFVHRNGDEQKSETIGELVQYKKPKENQQFIGLTKEELQEYLNNPKWKRIRWTIACLYILLVVSLLIGSIVLIVISSRCPSKPHLNWYEKEIIYEIDVPSFYDSNDDGIGDIKGVKEKLKYFQENRIKSLLFQSTIFSPKTNFMSLDSSVGNESDLQDFMKTLYKKDMHLLVDLPLASTWGTNDHLWFNSTARYDPSANHPCSRDEHSFGCRFRHIYRQLPLDFSNDDIYRESESRIKYWLMTQKADGIRVNLPLEYIPSAQSYEISYNTIHKWNKLKNDIEKKTKAKVILYDVPFGLQNLIDNEELHNKIAYSLHFSHHAQEFRSKISSFEDKRLSKPKFWQLGSKRRDDHAQTSNQYSLAKETILTTTMLIGGTPIVLYGEEIGLDQTSHPLMSWSPDGPSGGFSKCSTADCQHRFSHYQINPPRTSVKRQEALGGESKDSLLILFRQLSQLRLNPSFQHGLVQTGCQQQSGLFWFIREAPGHRGFVVLVNLNPSSYDSAHISLYSLTKEQVPLHIHNEYQWPNYTLQKSHEIHINSDNLLIKSQSINIFSWTPKMVKPDVLYQHANQHSQYC</sequence>
<dbReference type="SMART" id="SM00642">
    <property type="entry name" value="Aamy"/>
    <property type="match status" value="1"/>
</dbReference>
<dbReference type="Proteomes" id="UP000663852">
    <property type="component" value="Unassembled WGS sequence"/>
</dbReference>
<evidence type="ECO:0000313" key="5">
    <source>
        <dbReference type="Proteomes" id="UP000663828"/>
    </source>
</evidence>
<dbReference type="GO" id="GO:1904273">
    <property type="term" value="P:L-alanine import across plasma membrane"/>
    <property type="evidence" value="ECO:0007669"/>
    <property type="project" value="TreeGrafter"/>
</dbReference>
<dbReference type="Proteomes" id="UP000663828">
    <property type="component" value="Unassembled WGS sequence"/>
</dbReference>
<evidence type="ECO:0000313" key="3">
    <source>
        <dbReference type="EMBL" id="CAF1178168.1"/>
    </source>
</evidence>
<comment type="caution">
    <text evidence="4">The sequence shown here is derived from an EMBL/GenBank/DDBJ whole genome shotgun (WGS) entry which is preliminary data.</text>
</comment>
<dbReference type="GO" id="GO:0015823">
    <property type="term" value="P:phenylalanine transport"/>
    <property type="evidence" value="ECO:0007669"/>
    <property type="project" value="TreeGrafter"/>
</dbReference>
<dbReference type="GO" id="GO:0015190">
    <property type="term" value="F:L-leucine transmembrane transporter activity"/>
    <property type="evidence" value="ECO:0007669"/>
    <property type="project" value="TreeGrafter"/>
</dbReference>
<dbReference type="GO" id="GO:0016323">
    <property type="term" value="C:basolateral plasma membrane"/>
    <property type="evidence" value="ECO:0007669"/>
    <property type="project" value="TreeGrafter"/>
</dbReference>
<evidence type="ECO:0000259" key="2">
    <source>
        <dbReference type="SMART" id="SM00642"/>
    </source>
</evidence>
<organism evidence="4 6">
    <name type="scientific">Adineta ricciae</name>
    <name type="common">Rotifer</name>
    <dbReference type="NCBI Taxonomy" id="249248"/>
    <lineage>
        <taxon>Eukaryota</taxon>
        <taxon>Metazoa</taxon>
        <taxon>Spiralia</taxon>
        <taxon>Gnathifera</taxon>
        <taxon>Rotifera</taxon>
        <taxon>Eurotatoria</taxon>
        <taxon>Bdelloidea</taxon>
        <taxon>Adinetida</taxon>
        <taxon>Adinetidae</taxon>
        <taxon>Adineta</taxon>
    </lineage>
</organism>
<evidence type="ECO:0000256" key="1">
    <source>
        <dbReference type="SAM" id="Phobius"/>
    </source>
</evidence>
<dbReference type="GO" id="GO:0015173">
    <property type="term" value="F:aromatic amino acid transmembrane transporter activity"/>
    <property type="evidence" value="ECO:0007669"/>
    <property type="project" value="TreeGrafter"/>
</dbReference>
<dbReference type="Pfam" id="PF16028">
    <property type="entry name" value="SLC3A2_N"/>
    <property type="match status" value="1"/>
</dbReference>
<evidence type="ECO:0000313" key="4">
    <source>
        <dbReference type="EMBL" id="CAF1444622.1"/>
    </source>
</evidence>
<dbReference type="InterPro" id="IPR042280">
    <property type="entry name" value="SLC3A2"/>
</dbReference>
<dbReference type="SUPFAM" id="SSF51445">
    <property type="entry name" value="(Trans)glycosidases"/>
    <property type="match status" value="1"/>
</dbReference>
<dbReference type="Gene3D" id="3.20.20.80">
    <property type="entry name" value="Glycosidases"/>
    <property type="match status" value="1"/>
</dbReference>
<dbReference type="PANTHER" id="PTHR46673:SF1">
    <property type="entry name" value="4F2 CELL-SURFACE ANTIGEN HEAVY CHAIN"/>
    <property type="match status" value="1"/>
</dbReference>
<dbReference type="PANTHER" id="PTHR46673">
    <property type="entry name" value="4F2 CELL-SURFACE ANTIGEN HEAVY CHAIN"/>
    <property type="match status" value="1"/>
</dbReference>
<gene>
    <name evidence="4" type="ORF">EDS130_LOCUS39112</name>
    <name evidence="3" type="ORF">XAT740_LOCUS22422</name>
</gene>
<proteinExistence type="predicted"/>
<keyword evidence="1" id="KW-0812">Transmembrane</keyword>
<keyword evidence="1" id="KW-1133">Transmembrane helix</keyword>
<dbReference type="AlphaFoldDB" id="A0A815P5N0"/>
<dbReference type="InterPro" id="IPR006047">
    <property type="entry name" value="GH13_cat_dom"/>
</dbReference>
<feature type="domain" description="Glycosyl hydrolase family 13 catalytic" evidence="2">
    <location>
        <begin position="122"/>
        <end position="482"/>
    </location>
</feature>
<accession>A0A815P5N0</accession>
<feature type="transmembrane region" description="Helical" evidence="1">
    <location>
        <begin position="79"/>
        <end position="102"/>
    </location>
</feature>
<dbReference type="GO" id="GO:0005975">
    <property type="term" value="P:carbohydrate metabolic process"/>
    <property type="evidence" value="ECO:0007669"/>
    <property type="project" value="InterPro"/>
</dbReference>
<dbReference type="InterPro" id="IPR031984">
    <property type="entry name" value="SLC3A2_N"/>
</dbReference>
<dbReference type="EMBL" id="CAJNOR010001652">
    <property type="protein sequence ID" value="CAF1178168.1"/>
    <property type="molecule type" value="Genomic_DNA"/>
</dbReference>
<dbReference type="EMBL" id="CAJNOJ010000427">
    <property type="protein sequence ID" value="CAF1444622.1"/>
    <property type="molecule type" value="Genomic_DNA"/>
</dbReference>
<protein>
    <recommendedName>
        <fullName evidence="2">Glycosyl hydrolase family 13 catalytic domain-containing protein</fullName>
    </recommendedName>
</protein>
<keyword evidence="1" id="KW-0472">Membrane</keyword>
<reference evidence="4" key="1">
    <citation type="submission" date="2021-02" db="EMBL/GenBank/DDBJ databases">
        <authorList>
            <person name="Nowell W R."/>
        </authorList>
    </citation>
    <scope>NUCLEOTIDE SEQUENCE</scope>
</reference>
<name>A0A815P5N0_ADIRI</name>
<dbReference type="Pfam" id="PF00128">
    <property type="entry name" value="Alpha-amylase"/>
    <property type="match status" value="1"/>
</dbReference>
<keyword evidence="5" id="KW-1185">Reference proteome</keyword>
<dbReference type="GO" id="GO:1903801">
    <property type="term" value="P:L-leucine import across plasma membrane"/>
    <property type="evidence" value="ECO:0007669"/>
    <property type="project" value="TreeGrafter"/>
</dbReference>